<accession>U4L6H7</accession>
<evidence type="ECO:0000313" key="1">
    <source>
        <dbReference type="EMBL" id="CCX05630.1"/>
    </source>
</evidence>
<dbReference type="EMBL" id="HF935262">
    <property type="protein sequence ID" value="CCX05630.1"/>
    <property type="molecule type" value="Genomic_DNA"/>
</dbReference>
<reference evidence="1 2" key="1">
    <citation type="journal article" date="2013" name="PLoS Genet.">
        <title>The genome and development-dependent transcriptomes of Pyronema confluens: a window into fungal evolution.</title>
        <authorList>
            <person name="Traeger S."/>
            <person name="Altegoer F."/>
            <person name="Freitag M."/>
            <person name="Gabaldon T."/>
            <person name="Kempken F."/>
            <person name="Kumar A."/>
            <person name="Marcet-Houben M."/>
            <person name="Poggeler S."/>
            <person name="Stajich J.E."/>
            <person name="Nowrousian M."/>
        </authorList>
    </citation>
    <scope>NUCLEOTIDE SEQUENCE [LARGE SCALE GENOMIC DNA]</scope>
    <source>
        <strain evidence="2">CBS 100304</strain>
        <tissue evidence="1">Vegetative mycelium</tissue>
    </source>
</reference>
<protein>
    <submittedName>
        <fullName evidence="1">Uncharacterized protein</fullName>
    </submittedName>
</protein>
<name>U4L6H7_PYROM</name>
<proteinExistence type="predicted"/>
<dbReference type="AlphaFoldDB" id="U4L6H7"/>
<keyword evidence="2" id="KW-1185">Reference proteome</keyword>
<dbReference type="Proteomes" id="UP000018144">
    <property type="component" value="Unassembled WGS sequence"/>
</dbReference>
<organism evidence="1 2">
    <name type="scientific">Pyronema omphalodes (strain CBS 100304)</name>
    <name type="common">Pyronema confluens</name>
    <dbReference type="NCBI Taxonomy" id="1076935"/>
    <lineage>
        <taxon>Eukaryota</taxon>
        <taxon>Fungi</taxon>
        <taxon>Dikarya</taxon>
        <taxon>Ascomycota</taxon>
        <taxon>Pezizomycotina</taxon>
        <taxon>Pezizomycetes</taxon>
        <taxon>Pezizales</taxon>
        <taxon>Pyronemataceae</taxon>
        <taxon>Pyronema</taxon>
    </lineage>
</organism>
<evidence type="ECO:0000313" key="2">
    <source>
        <dbReference type="Proteomes" id="UP000018144"/>
    </source>
</evidence>
<sequence length="93" mass="10756">MSSSVERSTHRKICCHVDPRIVLTNGSLRSRLSGFTFRSDTPQHHVPSLAFAQWLRRTSFLQEHHSHHASWRPTTKQFVCTTCQRNEAQVSVQ</sequence>
<gene>
    <name evidence="1" type="ORF">PCON_05217</name>
</gene>